<accession>A0ABN1JGC0</accession>
<proteinExistence type="predicted"/>
<protein>
    <recommendedName>
        <fullName evidence="2">Chloramphenicol acetyltransferase</fullName>
        <ecNumber evidence="1">2.3.1.28</ecNumber>
    </recommendedName>
</protein>
<dbReference type="PANTHER" id="PTHR43300:SF12">
    <property type="entry name" value="CHLORAMPHENICOL ACETYLTRANSFERASE"/>
    <property type="match status" value="1"/>
</dbReference>
<dbReference type="EMBL" id="BAAACG010000008">
    <property type="protein sequence ID" value="GAA0739253.1"/>
    <property type="molecule type" value="Genomic_DNA"/>
</dbReference>
<organism evidence="8 9">
    <name type="scientific">Clostridium oceanicum</name>
    <dbReference type="NCBI Taxonomy" id="1543"/>
    <lineage>
        <taxon>Bacteria</taxon>
        <taxon>Bacillati</taxon>
        <taxon>Bacillota</taxon>
        <taxon>Clostridia</taxon>
        <taxon>Eubacteriales</taxon>
        <taxon>Clostridiaceae</taxon>
        <taxon>Clostridium</taxon>
    </lineage>
</organism>
<dbReference type="Gene3D" id="2.160.10.10">
    <property type="entry name" value="Hexapeptide repeat proteins"/>
    <property type="match status" value="1"/>
</dbReference>
<gene>
    <name evidence="8" type="primary">catB</name>
    <name evidence="8" type="ORF">GCM10008906_17750</name>
</gene>
<evidence type="ECO:0000256" key="3">
    <source>
        <dbReference type="ARBA" id="ARBA00022679"/>
    </source>
</evidence>
<evidence type="ECO:0000313" key="9">
    <source>
        <dbReference type="Proteomes" id="UP001501510"/>
    </source>
</evidence>
<keyword evidence="9" id="KW-1185">Reference proteome</keyword>
<dbReference type="CDD" id="cd03349">
    <property type="entry name" value="LbH_XAT"/>
    <property type="match status" value="1"/>
</dbReference>
<keyword evidence="6" id="KW-0012">Acyltransferase</keyword>
<keyword evidence="4" id="KW-0677">Repeat</keyword>
<comment type="caution">
    <text evidence="8">The sequence shown here is derived from an EMBL/GenBank/DDBJ whole genome shotgun (WGS) entry which is preliminary data.</text>
</comment>
<evidence type="ECO:0000256" key="5">
    <source>
        <dbReference type="ARBA" id="ARBA00023251"/>
    </source>
</evidence>
<dbReference type="PROSITE" id="PS00101">
    <property type="entry name" value="HEXAPEP_TRANSFERASES"/>
    <property type="match status" value="1"/>
</dbReference>
<keyword evidence="5" id="KW-0046">Antibiotic resistance</keyword>
<dbReference type="InterPro" id="IPR011004">
    <property type="entry name" value="Trimer_LpxA-like_sf"/>
</dbReference>
<comment type="catalytic activity">
    <reaction evidence="7">
        <text>chloramphenicol + acetyl-CoA = chloramphenicol 3-acetate + CoA</text>
        <dbReference type="Rhea" id="RHEA:18421"/>
        <dbReference type="ChEBI" id="CHEBI:16730"/>
        <dbReference type="ChEBI" id="CHEBI:17698"/>
        <dbReference type="ChEBI" id="CHEBI:57287"/>
        <dbReference type="ChEBI" id="CHEBI:57288"/>
        <dbReference type="EC" id="2.3.1.28"/>
    </reaction>
</comment>
<sequence>MNNIFENWTKGYIIKDHITNKNIEVGDYSYYSGFYHGKHFEDYCVRYLSPDRDDVDKLKIGKFCSIGSGASFIMAGNQGHRHDFITSYPFFYMNSNGEFGKDTIDGFQKASDTIIGNDVWIGTEAIIMPGVKVGDGAIIGTRALVTKDVDPYTIVGGNPAKPIRKRFSDKEIEMLLEIKWWNLSIEKIRENMNLLCSNNIKKLYTTLKNDKQFK</sequence>
<dbReference type="InterPro" id="IPR001451">
    <property type="entry name" value="Hexapep"/>
</dbReference>
<reference evidence="8 9" key="1">
    <citation type="journal article" date="2019" name="Int. J. Syst. Evol. Microbiol.">
        <title>The Global Catalogue of Microorganisms (GCM) 10K type strain sequencing project: providing services to taxonomists for standard genome sequencing and annotation.</title>
        <authorList>
            <consortium name="The Broad Institute Genomics Platform"/>
            <consortium name="The Broad Institute Genome Sequencing Center for Infectious Disease"/>
            <person name="Wu L."/>
            <person name="Ma J."/>
        </authorList>
    </citation>
    <scope>NUCLEOTIDE SEQUENCE [LARGE SCALE GENOMIC DNA]</scope>
    <source>
        <strain evidence="8 9">JCM 1407</strain>
    </source>
</reference>
<name>A0ABN1JGC0_9CLOT</name>
<dbReference type="InterPro" id="IPR050179">
    <property type="entry name" value="Trans_hexapeptide_repeat"/>
</dbReference>
<dbReference type="Pfam" id="PF00132">
    <property type="entry name" value="Hexapep"/>
    <property type="match status" value="1"/>
</dbReference>
<evidence type="ECO:0000256" key="6">
    <source>
        <dbReference type="ARBA" id="ARBA00023315"/>
    </source>
</evidence>
<evidence type="ECO:0000256" key="4">
    <source>
        <dbReference type="ARBA" id="ARBA00022737"/>
    </source>
</evidence>
<dbReference type="SUPFAM" id="SSF51161">
    <property type="entry name" value="Trimeric LpxA-like enzymes"/>
    <property type="match status" value="1"/>
</dbReference>
<evidence type="ECO:0000256" key="7">
    <source>
        <dbReference type="ARBA" id="ARBA00047633"/>
    </source>
</evidence>
<dbReference type="EC" id="2.3.1.28" evidence="1"/>
<evidence type="ECO:0000313" key="8">
    <source>
        <dbReference type="EMBL" id="GAA0739253.1"/>
    </source>
</evidence>
<dbReference type="PANTHER" id="PTHR43300">
    <property type="entry name" value="ACETYLTRANSFERASE"/>
    <property type="match status" value="1"/>
</dbReference>
<dbReference type="InterPro" id="IPR018357">
    <property type="entry name" value="Hexapep_transf_CS"/>
</dbReference>
<dbReference type="RefSeq" id="WP_343760878.1">
    <property type="nucleotide sequence ID" value="NZ_BAAACG010000008.1"/>
</dbReference>
<dbReference type="Proteomes" id="UP001501510">
    <property type="component" value="Unassembled WGS sequence"/>
</dbReference>
<evidence type="ECO:0000256" key="1">
    <source>
        <dbReference type="ARBA" id="ARBA00013235"/>
    </source>
</evidence>
<evidence type="ECO:0000256" key="2">
    <source>
        <dbReference type="ARBA" id="ARBA00020291"/>
    </source>
</evidence>
<keyword evidence="3" id="KW-0808">Transferase</keyword>